<proteinExistence type="predicted"/>
<dbReference type="EMBL" id="JYNV01000090">
    <property type="protein sequence ID" value="KZM26887.1"/>
    <property type="molecule type" value="Genomic_DNA"/>
</dbReference>
<evidence type="ECO:0000313" key="1">
    <source>
        <dbReference type="EMBL" id="KZM26887.1"/>
    </source>
</evidence>
<accession>A0A163KB13</accession>
<evidence type="ECO:0000313" key="2">
    <source>
        <dbReference type="Proteomes" id="UP000076837"/>
    </source>
</evidence>
<comment type="caution">
    <text evidence="1">The sequence shown here is derived from an EMBL/GenBank/DDBJ whole genome shotgun (WGS) entry which is preliminary data.</text>
</comment>
<dbReference type="AlphaFoldDB" id="A0A163KB13"/>
<dbReference type="InterPro" id="IPR036388">
    <property type="entry name" value="WH-like_DNA-bd_sf"/>
</dbReference>
<name>A0A163KB13_DIDRA</name>
<dbReference type="Gene3D" id="3.40.50.150">
    <property type="entry name" value="Vaccinia Virus protein VP39"/>
    <property type="match status" value="1"/>
</dbReference>
<reference evidence="1 2" key="1">
    <citation type="journal article" date="2016" name="Sci. Rep.">
        <title>Draft genome sequencing and secretome analysis of fungal phytopathogen Ascochyta rabiei provides insight into the necrotrophic effector repertoire.</title>
        <authorList>
            <person name="Verma S."/>
            <person name="Gazara R.K."/>
            <person name="Nizam S."/>
            <person name="Parween S."/>
            <person name="Chattopadhyay D."/>
            <person name="Verma P.K."/>
        </authorList>
    </citation>
    <scope>NUCLEOTIDE SEQUENCE [LARGE SCALE GENOMIC DNA]</scope>
    <source>
        <strain evidence="1 2">ArDII</strain>
    </source>
</reference>
<organism evidence="1 2">
    <name type="scientific">Didymella rabiei</name>
    <name type="common">Chickpea ascochyta blight fungus</name>
    <name type="synonym">Mycosphaerella rabiei</name>
    <dbReference type="NCBI Taxonomy" id="5454"/>
    <lineage>
        <taxon>Eukaryota</taxon>
        <taxon>Fungi</taxon>
        <taxon>Dikarya</taxon>
        <taxon>Ascomycota</taxon>
        <taxon>Pezizomycotina</taxon>
        <taxon>Dothideomycetes</taxon>
        <taxon>Pleosporomycetidae</taxon>
        <taxon>Pleosporales</taxon>
        <taxon>Pleosporineae</taxon>
        <taxon>Didymellaceae</taxon>
        <taxon>Ascochyta</taxon>
    </lineage>
</organism>
<sequence>MADSLRSTPIVIRIAVDLNLVDTALAHERPMTAAELAEKSNADVELKRSDFSNAPKQPPPDVVQIVSLGLLVILDVFHRRQPGRQETTYHSRLWPRSRSRLAPQQRRAATIVLHASHGIHAVLLRAQRITKPPWTRGTGPFPGAHPMARDSVLRIHEVILLETGTGHFEAKLDWHLMNLGALKRTETRWRELVTRVGLRVSDVWWEEEEEEEEEEGTRGRRELLL</sequence>
<dbReference type="InterPro" id="IPR029063">
    <property type="entry name" value="SAM-dependent_MTases_sf"/>
</dbReference>
<dbReference type="Gene3D" id="1.10.10.10">
    <property type="entry name" value="Winged helix-like DNA-binding domain superfamily/Winged helix DNA-binding domain"/>
    <property type="match status" value="1"/>
</dbReference>
<dbReference type="Proteomes" id="UP000076837">
    <property type="component" value="Unassembled WGS sequence"/>
</dbReference>
<protein>
    <submittedName>
        <fullName evidence="1">Uncharacterized protein</fullName>
    </submittedName>
</protein>
<gene>
    <name evidence="1" type="ORF">ST47_g1958</name>
</gene>
<keyword evidence="2" id="KW-1185">Reference proteome</keyword>